<dbReference type="PANTHER" id="PTHR43434:SF20">
    <property type="entry name" value="5'-NUCLEOTIDASE"/>
    <property type="match status" value="1"/>
</dbReference>
<dbReference type="Pfam" id="PF13419">
    <property type="entry name" value="HAD_2"/>
    <property type="match status" value="1"/>
</dbReference>
<dbReference type="RefSeq" id="WP_377466156.1">
    <property type="nucleotide sequence ID" value="NZ_JBHUOP010000003.1"/>
</dbReference>
<evidence type="ECO:0000313" key="2">
    <source>
        <dbReference type="Proteomes" id="UP001597391"/>
    </source>
</evidence>
<dbReference type="InterPro" id="IPR023198">
    <property type="entry name" value="PGP-like_dom2"/>
</dbReference>
<name>A0ABW5XEB9_9MICO</name>
<proteinExistence type="predicted"/>
<dbReference type="InterPro" id="IPR050155">
    <property type="entry name" value="HAD-like_hydrolase_sf"/>
</dbReference>
<dbReference type="Gene3D" id="3.40.50.1000">
    <property type="entry name" value="HAD superfamily/HAD-like"/>
    <property type="match status" value="1"/>
</dbReference>
<dbReference type="SFLD" id="SFLDS00003">
    <property type="entry name" value="Haloacid_Dehalogenase"/>
    <property type="match status" value="1"/>
</dbReference>
<dbReference type="PANTHER" id="PTHR43434">
    <property type="entry name" value="PHOSPHOGLYCOLATE PHOSPHATASE"/>
    <property type="match status" value="1"/>
</dbReference>
<dbReference type="EMBL" id="JBHUOP010000003">
    <property type="protein sequence ID" value="MFD2840330.1"/>
    <property type="molecule type" value="Genomic_DNA"/>
</dbReference>
<dbReference type="InterPro" id="IPR023214">
    <property type="entry name" value="HAD_sf"/>
</dbReference>
<reference evidence="2" key="1">
    <citation type="journal article" date="2019" name="Int. J. Syst. Evol. Microbiol.">
        <title>The Global Catalogue of Microorganisms (GCM) 10K type strain sequencing project: providing services to taxonomists for standard genome sequencing and annotation.</title>
        <authorList>
            <consortium name="The Broad Institute Genomics Platform"/>
            <consortium name="The Broad Institute Genome Sequencing Center for Infectious Disease"/>
            <person name="Wu L."/>
            <person name="Ma J."/>
        </authorList>
    </citation>
    <scope>NUCLEOTIDE SEQUENCE [LARGE SCALE GENOMIC DNA]</scope>
    <source>
        <strain evidence="2">KCTC 33576</strain>
    </source>
</reference>
<organism evidence="1 2">
    <name type="scientific">Populibacterium corticicola</name>
    <dbReference type="NCBI Taxonomy" id="1812826"/>
    <lineage>
        <taxon>Bacteria</taxon>
        <taxon>Bacillati</taxon>
        <taxon>Actinomycetota</taxon>
        <taxon>Actinomycetes</taxon>
        <taxon>Micrococcales</taxon>
        <taxon>Jonesiaceae</taxon>
        <taxon>Populibacterium</taxon>
    </lineage>
</organism>
<dbReference type="SUPFAM" id="SSF56784">
    <property type="entry name" value="HAD-like"/>
    <property type="match status" value="1"/>
</dbReference>
<dbReference type="SFLD" id="SFLDG01135">
    <property type="entry name" value="C1.5.6:_HAD__Beta-PGM__Phospha"/>
    <property type="match status" value="1"/>
</dbReference>
<keyword evidence="2" id="KW-1185">Reference proteome</keyword>
<dbReference type="Proteomes" id="UP001597391">
    <property type="component" value="Unassembled WGS sequence"/>
</dbReference>
<sequence length="219" mass="23792">MTTRELVLFDLDGTLTDSAPGIMESVQYAYAQLGIEAPDTDTLRAFVGPPLHVSSARHGVPASQYEEFLRQYRVKFTDGGMLNNSVYPGIVELLDTLTARGMPMAVATSKPEKYARQILEHFELAHYFRFIAGATMDGTRSAKADVIEHCLASLTPLSGQLPGAGRILMVGDREHDVNGARLHGIDTVGVSWGYALPGELLEHGALAVIDKPQELLDLV</sequence>
<accession>A0ABW5XEB9</accession>
<dbReference type="Gene3D" id="1.10.150.240">
    <property type="entry name" value="Putative phosphatase, domain 2"/>
    <property type="match status" value="1"/>
</dbReference>
<comment type="caution">
    <text evidence="1">The sequence shown here is derived from an EMBL/GenBank/DDBJ whole genome shotgun (WGS) entry which is preliminary data.</text>
</comment>
<dbReference type="SFLD" id="SFLDG01129">
    <property type="entry name" value="C1.5:_HAD__Beta-PGM__Phosphata"/>
    <property type="match status" value="1"/>
</dbReference>
<gene>
    <name evidence="1" type="ORF">ACFSYH_07065</name>
</gene>
<evidence type="ECO:0000313" key="1">
    <source>
        <dbReference type="EMBL" id="MFD2840330.1"/>
    </source>
</evidence>
<protein>
    <submittedName>
        <fullName evidence="1">HAD hydrolase-like protein</fullName>
    </submittedName>
</protein>
<dbReference type="InterPro" id="IPR041492">
    <property type="entry name" value="HAD_2"/>
</dbReference>
<dbReference type="InterPro" id="IPR036412">
    <property type="entry name" value="HAD-like_sf"/>
</dbReference>